<dbReference type="InterPro" id="IPR052020">
    <property type="entry name" value="Cyclic_di-GMP/3'3'-cGAMP_PDE"/>
</dbReference>
<accession>A0A975DBP4</accession>
<evidence type="ECO:0000259" key="2">
    <source>
        <dbReference type="PROSITE" id="PS50110"/>
    </source>
</evidence>
<protein>
    <submittedName>
        <fullName evidence="4">DUF3369 domain-containing protein</fullName>
    </submittedName>
</protein>
<evidence type="ECO:0000313" key="4">
    <source>
        <dbReference type="EMBL" id="QTH64207.1"/>
    </source>
</evidence>
<dbReference type="SUPFAM" id="SSF109604">
    <property type="entry name" value="HD-domain/PDEase-like"/>
    <property type="match status" value="1"/>
</dbReference>
<evidence type="ECO:0000256" key="1">
    <source>
        <dbReference type="PROSITE-ProRule" id="PRU00169"/>
    </source>
</evidence>
<dbReference type="CDD" id="cd00156">
    <property type="entry name" value="REC"/>
    <property type="match status" value="1"/>
</dbReference>
<evidence type="ECO:0000313" key="5">
    <source>
        <dbReference type="Proteomes" id="UP000682739"/>
    </source>
</evidence>
<dbReference type="Pfam" id="PF00072">
    <property type="entry name" value="Response_reg"/>
    <property type="match status" value="1"/>
</dbReference>
<gene>
    <name evidence="4" type="ORF">J1N51_01605</name>
</gene>
<dbReference type="Gene3D" id="1.10.3210.10">
    <property type="entry name" value="Hypothetical protein af1432"/>
    <property type="match status" value="1"/>
</dbReference>
<name>A0A975DBP4_9GAMM</name>
<dbReference type="Gene3D" id="3.40.50.2300">
    <property type="match status" value="1"/>
</dbReference>
<keyword evidence="5" id="KW-1185">Reference proteome</keyword>
<dbReference type="EMBL" id="CP072110">
    <property type="protein sequence ID" value="QTH64207.1"/>
    <property type="molecule type" value="Genomic_DNA"/>
</dbReference>
<dbReference type="SMART" id="SM00448">
    <property type="entry name" value="REC"/>
    <property type="match status" value="1"/>
</dbReference>
<reference evidence="4" key="1">
    <citation type="submission" date="2021-03" db="EMBL/GenBank/DDBJ databases">
        <title>Description of Psychrosphaera ytuae sp. nov. isolated from deep sea sediment of South China Sea.</title>
        <authorList>
            <person name="Zhang J."/>
            <person name="Xu X.-D."/>
        </authorList>
    </citation>
    <scope>NUCLEOTIDE SEQUENCE</scope>
    <source>
        <strain evidence="4">MTZ26</strain>
    </source>
</reference>
<dbReference type="PANTHER" id="PTHR45228:SF9">
    <property type="entry name" value="3'3'-CGAMP-SPECIFIC PHOSPHODIESTERASE 2"/>
    <property type="match status" value="1"/>
</dbReference>
<dbReference type="KEGG" id="psym:J1N51_01605"/>
<feature type="modified residue" description="4-aspartylphosphate" evidence="1">
    <location>
        <position position="86"/>
    </location>
</feature>
<dbReference type="GO" id="GO:0008081">
    <property type="term" value="F:phosphoric diester hydrolase activity"/>
    <property type="evidence" value="ECO:0007669"/>
    <property type="project" value="UniProtKB-ARBA"/>
</dbReference>
<dbReference type="PROSITE" id="PS50110">
    <property type="entry name" value="RESPONSE_REGULATORY"/>
    <property type="match status" value="1"/>
</dbReference>
<dbReference type="Pfam" id="PF11849">
    <property type="entry name" value="DUF3369"/>
    <property type="match status" value="1"/>
</dbReference>
<dbReference type="RefSeq" id="WP_208832262.1">
    <property type="nucleotide sequence ID" value="NZ_CP072110.1"/>
</dbReference>
<keyword evidence="1" id="KW-0597">Phosphoprotein</keyword>
<feature type="domain" description="Response regulatory" evidence="2">
    <location>
        <begin position="31"/>
        <end position="155"/>
    </location>
</feature>
<dbReference type="CDD" id="cd00077">
    <property type="entry name" value="HDc"/>
    <property type="match status" value="1"/>
</dbReference>
<dbReference type="InterPro" id="IPR021800">
    <property type="entry name" value="DUF3369"/>
</dbReference>
<proteinExistence type="predicted"/>
<sequence length="520" mass="58247">MSNDGLDSAFVFAPEVDVVADDTTEETSPWKVLIVDDEPSIHKITEIALGQFTFSDKGLEFLHAYSGKEAGELLSKQNDIAVVLLDVVMESDDAGLKTVNYIRNELDNHNVRVILRTGQPGQAPEVEVIEQYDINGYTEKTELTAKKLHSVVYTALRSYRDIVALDKHRLGLEKVIDATASILEKSSIKGFAQGALEQLAAILYLEDDVFLMEYDAVMAKQDETDLQVIASVKQGNSSGDDSALFNEVKNRASETTGSVIVSDKNSITFTNVYGDKKLVLCIKGSSEISHVDYSLIELFCKNVSIALENIELYEDVTNTQKDIIYSVCELAESRSKETGNHVRRVALFSRLLAEYYGLSEAQCDELFYASPLHDVGKVAIPDNILNKPGPLDPEEWEIMKTHAEVGYNSLRHMEKPIFQAGAIIAGQHHENWDGSGYPDGLKGEEIHIYGRITAVADVFDALMSKRCYKPAWEQEDVNKFVIEQSGSKFEPKLIEIFEKHNDEFVEIYNKYRDEVIDDMK</sequence>
<dbReference type="InterPro" id="IPR037522">
    <property type="entry name" value="HD_GYP_dom"/>
</dbReference>
<evidence type="ECO:0000259" key="3">
    <source>
        <dbReference type="PROSITE" id="PS51832"/>
    </source>
</evidence>
<dbReference type="PROSITE" id="PS51832">
    <property type="entry name" value="HD_GYP"/>
    <property type="match status" value="1"/>
</dbReference>
<dbReference type="Pfam" id="PF13487">
    <property type="entry name" value="HD_5"/>
    <property type="match status" value="1"/>
</dbReference>
<dbReference type="SMART" id="SM00471">
    <property type="entry name" value="HDc"/>
    <property type="match status" value="1"/>
</dbReference>
<dbReference type="Proteomes" id="UP000682739">
    <property type="component" value="Chromosome"/>
</dbReference>
<dbReference type="InterPro" id="IPR003607">
    <property type="entry name" value="HD/PDEase_dom"/>
</dbReference>
<dbReference type="InterPro" id="IPR011006">
    <property type="entry name" value="CheY-like_superfamily"/>
</dbReference>
<dbReference type="AlphaFoldDB" id="A0A975DBP4"/>
<dbReference type="GO" id="GO:0000160">
    <property type="term" value="P:phosphorelay signal transduction system"/>
    <property type="evidence" value="ECO:0007669"/>
    <property type="project" value="InterPro"/>
</dbReference>
<organism evidence="4 5">
    <name type="scientific">Psychrosphaera ytuae</name>
    <dbReference type="NCBI Taxonomy" id="2820710"/>
    <lineage>
        <taxon>Bacteria</taxon>
        <taxon>Pseudomonadati</taxon>
        <taxon>Pseudomonadota</taxon>
        <taxon>Gammaproteobacteria</taxon>
        <taxon>Alteromonadales</taxon>
        <taxon>Pseudoalteromonadaceae</taxon>
        <taxon>Psychrosphaera</taxon>
    </lineage>
</organism>
<feature type="domain" description="HD-GYP" evidence="3">
    <location>
        <begin position="316"/>
        <end position="513"/>
    </location>
</feature>
<dbReference type="InterPro" id="IPR001789">
    <property type="entry name" value="Sig_transdc_resp-reg_receiver"/>
</dbReference>
<dbReference type="PANTHER" id="PTHR45228">
    <property type="entry name" value="CYCLIC DI-GMP PHOSPHODIESTERASE TM_0186-RELATED"/>
    <property type="match status" value="1"/>
</dbReference>
<dbReference type="SUPFAM" id="SSF52172">
    <property type="entry name" value="CheY-like"/>
    <property type="match status" value="1"/>
</dbReference>